<sequence>MGKRLLTFSEWLTTQSRHVEVGIRFLAEKVTRHIESGLSYTLPSGREGSKAWYRYADPENPDRVRFIVDMAVNEYKLYCKQWASHPG</sequence>
<reference evidence="2" key="1">
    <citation type="journal article" date="2009" name="Appl. Environ. Microbiol.">
        <title>Complete genome sequence of the chemolithoautotrophic marine magnetotactic coccus strain MC-1.</title>
        <authorList>
            <person name="Schubbe S."/>
            <person name="Williams T.J."/>
            <person name="Xie G."/>
            <person name="Kiss H.E."/>
            <person name="Brettin T.S."/>
            <person name="Martinez D."/>
            <person name="Ross C.A."/>
            <person name="Schuler D."/>
            <person name="Cox B.L."/>
            <person name="Nealson K.H."/>
            <person name="Bazylinski D.A."/>
        </authorList>
    </citation>
    <scope>NUCLEOTIDE SEQUENCE [LARGE SCALE GENOMIC DNA]</scope>
    <source>
        <strain evidence="2">ATCC BAA-1437 / JCM 17883 / MC-1</strain>
    </source>
</reference>
<dbReference type="RefSeq" id="WP_011713334.1">
    <property type="nucleotide sequence ID" value="NC_008576.1"/>
</dbReference>
<dbReference type="KEGG" id="mgm:Mmc1_1677"/>
<dbReference type="AlphaFoldDB" id="A0L893"/>
<evidence type="ECO:0000313" key="2">
    <source>
        <dbReference type="Proteomes" id="UP000002586"/>
    </source>
</evidence>
<proteinExistence type="predicted"/>
<dbReference type="OrthoDB" id="1147144at2"/>
<keyword evidence="2" id="KW-1185">Reference proteome</keyword>
<name>A0L893_MAGMM</name>
<evidence type="ECO:0000313" key="1">
    <source>
        <dbReference type="EMBL" id="ABK44186.1"/>
    </source>
</evidence>
<dbReference type="HOGENOM" id="CLU_2479647_0_0_5"/>
<accession>A0L893</accession>
<organism evidence="1 2">
    <name type="scientific">Magnetococcus marinus (strain ATCC BAA-1437 / JCM 17883 / MC-1)</name>
    <dbReference type="NCBI Taxonomy" id="156889"/>
    <lineage>
        <taxon>Bacteria</taxon>
        <taxon>Pseudomonadati</taxon>
        <taxon>Pseudomonadota</taxon>
        <taxon>Magnetococcia</taxon>
        <taxon>Magnetococcales</taxon>
        <taxon>Magnetococcaceae</taxon>
        <taxon>Magnetococcus</taxon>
    </lineage>
</organism>
<reference evidence="1 2" key="2">
    <citation type="journal article" date="2012" name="Int. J. Syst. Evol. Microbiol.">
        <title>Magnetococcus marinus gen. nov., sp. nov., a marine, magnetotactic bacterium that represents a novel lineage (Magnetococcaceae fam. nov.; Magnetococcales ord. nov.) at the base of the Alphaproteobacteria.</title>
        <authorList>
            <person name="Bazylinski D.A."/>
            <person name="Williams T.J."/>
            <person name="Lefevre C.T."/>
            <person name="Berg R.J."/>
            <person name="Zhang C.L."/>
            <person name="Bowser S.S."/>
            <person name="Dean A.J."/>
            <person name="Beveridge T.J."/>
        </authorList>
    </citation>
    <scope>NUCLEOTIDE SEQUENCE [LARGE SCALE GENOMIC DNA]</scope>
    <source>
        <strain evidence="2">ATCC BAA-1437 / JCM 17883 / MC-1</strain>
    </source>
</reference>
<protein>
    <submittedName>
        <fullName evidence="1">Uncharacterized protein</fullName>
    </submittedName>
</protein>
<gene>
    <name evidence="1" type="ordered locus">Mmc1_1677</name>
</gene>
<dbReference type="Proteomes" id="UP000002586">
    <property type="component" value="Chromosome"/>
</dbReference>
<dbReference type="EMBL" id="CP000471">
    <property type="protein sequence ID" value="ABK44186.1"/>
    <property type="molecule type" value="Genomic_DNA"/>
</dbReference>